<evidence type="ECO:0000313" key="1">
    <source>
        <dbReference type="EMBL" id="GAA1534025.1"/>
    </source>
</evidence>
<reference evidence="1 2" key="1">
    <citation type="journal article" date="2019" name="Int. J. Syst. Evol. Microbiol.">
        <title>The Global Catalogue of Microorganisms (GCM) 10K type strain sequencing project: providing services to taxonomists for standard genome sequencing and annotation.</title>
        <authorList>
            <consortium name="The Broad Institute Genomics Platform"/>
            <consortium name="The Broad Institute Genome Sequencing Center for Infectious Disease"/>
            <person name="Wu L."/>
            <person name="Ma J."/>
        </authorList>
    </citation>
    <scope>NUCLEOTIDE SEQUENCE [LARGE SCALE GENOMIC DNA]</scope>
    <source>
        <strain evidence="1 2">JCM 14942</strain>
    </source>
</reference>
<name>A0ABN2B7E6_9ACTN</name>
<gene>
    <name evidence="1" type="ORF">GCM10009788_41200</name>
</gene>
<dbReference type="Proteomes" id="UP001500842">
    <property type="component" value="Unassembled WGS sequence"/>
</dbReference>
<organism evidence="1 2">
    <name type="scientific">Nocardioides humi</name>
    <dbReference type="NCBI Taxonomy" id="449461"/>
    <lineage>
        <taxon>Bacteria</taxon>
        <taxon>Bacillati</taxon>
        <taxon>Actinomycetota</taxon>
        <taxon>Actinomycetes</taxon>
        <taxon>Propionibacteriales</taxon>
        <taxon>Nocardioidaceae</taxon>
        <taxon>Nocardioides</taxon>
    </lineage>
</organism>
<sequence>MVRRNLPLLVGLVAAVLVIGLVVLWETRDDDPFAGYCDAVADHREDIGAALSAGPQTGLLRALPSFEELADEAPDDIRADWTLVIERITALKDALDAADVDPSAYDVESPPADVPEDDRKAIETAAVRLGSQETRTALAHVDQQARDVCKTPLSL</sequence>
<evidence type="ECO:0000313" key="2">
    <source>
        <dbReference type="Proteomes" id="UP001500842"/>
    </source>
</evidence>
<proteinExistence type="predicted"/>
<accession>A0ABN2B7E6</accession>
<dbReference type="RefSeq" id="WP_141007357.1">
    <property type="nucleotide sequence ID" value="NZ_BAAAOR010000030.1"/>
</dbReference>
<comment type="caution">
    <text evidence="1">The sequence shown here is derived from an EMBL/GenBank/DDBJ whole genome shotgun (WGS) entry which is preliminary data.</text>
</comment>
<protein>
    <submittedName>
        <fullName evidence="1">Uncharacterized protein</fullName>
    </submittedName>
</protein>
<keyword evidence="2" id="KW-1185">Reference proteome</keyword>
<dbReference type="EMBL" id="BAAAOR010000030">
    <property type="protein sequence ID" value="GAA1534025.1"/>
    <property type="molecule type" value="Genomic_DNA"/>
</dbReference>